<organism evidence="2 3">
    <name type="scientific">Zobellia amurskyensis</name>
    <dbReference type="NCBI Taxonomy" id="248905"/>
    <lineage>
        <taxon>Bacteria</taxon>
        <taxon>Pseudomonadati</taxon>
        <taxon>Bacteroidota</taxon>
        <taxon>Flavobacteriia</taxon>
        <taxon>Flavobacteriales</taxon>
        <taxon>Flavobacteriaceae</taxon>
        <taxon>Zobellia</taxon>
    </lineage>
</organism>
<dbReference type="OrthoDB" id="760804at2"/>
<dbReference type="Pfam" id="PF22243">
    <property type="entry name" value="DUF5018-rel"/>
    <property type="match status" value="1"/>
</dbReference>
<protein>
    <recommendedName>
        <fullName evidence="1">DUF5018 domain-containing protein</fullName>
    </recommendedName>
</protein>
<gene>
    <name evidence="2" type="ORF">D9O36_00495</name>
</gene>
<dbReference type="PROSITE" id="PS51257">
    <property type="entry name" value="PROKAR_LIPOPROTEIN"/>
    <property type="match status" value="1"/>
</dbReference>
<name>A0A7X3CZ43_9FLAO</name>
<feature type="domain" description="DUF5018" evidence="1">
    <location>
        <begin position="36"/>
        <end position="147"/>
    </location>
</feature>
<evidence type="ECO:0000313" key="3">
    <source>
        <dbReference type="Proteomes" id="UP000540519"/>
    </source>
</evidence>
<evidence type="ECO:0000259" key="1">
    <source>
        <dbReference type="Pfam" id="PF22243"/>
    </source>
</evidence>
<reference evidence="2 3" key="1">
    <citation type="journal article" date="2019" name="Mar. Drugs">
        <title>Comparative Genomics and CAZyme Genome Repertoires of Marine Zobellia amurskyensis KMM 3526(T) and Zobellia laminariae KMM 3676(T).</title>
        <authorList>
            <person name="Chernysheva N."/>
            <person name="Bystritskaya E."/>
            <person name="Stenkova A."/>
            <person name="Golovkin I."/>
            <person name="Nedashkovskaya O."/>
            <person name="Isaeva M."/>
        </authorList>
    </citation>
    <scope>NUCLEOTIDE SEQUENCE [LARGE SCALE GENOMIC DNA]</scope>
    <source>
        <strain evidence="2 3">KMM 3526</strain>
    </source>
</reference>
<dbReference type="Proteomes" id="UP000540519">
    <property type="component" value="Unassembled WGS sequence"/>
</dbReference>
<dbReference type="Gene3D" id="2.60.40.4120">
    <property type="match status" value="1"/>
</dbReference>
<dbReference type="AlphaFoldDB" id="A0A7X3CZ43"/>
<dbReference type="InterPro" id="IPR054460">
    <property type="entry name" value="DUF5018-rel"/>
</dbReference>
<sequence length="154" mass="16962">MKKHIKYLMFLFVGITMTSCLKSDLEELPAFSDAEITNFRFEYRWIDGTQDYNRLQVIQLDTETTIDADNQKITCTITVPDASGDFPEEIRTQVSLSELVGYADISTAATLAPSNGAPALGEIGDFSNSNLSYVVTAADGTKVIWSLTISGFNK</sequence>
<proteinExistence type="predicted"/>
<dbReference type="EMBL" id="RCNR01000001">
    <property type="protein sequence ID" value="MUH34309.1"/>
    <property type="molecule type" value="Genomic_DNA"/>
</dbReference>
<keyword evidence="3" id="KW-1185">Reference proteome</keyword>
<comment type="caution">
    <text evidence="2">The sequence shown here is derived from an EMBL/GenBank/DDBJ whole genome shotgun (WGS) entry which is preliminary data.</text>
</comment>
<accession>A0A7X3CZ43</accession>
<evidence type="ECO:0000313" key="2">
    <source>
        <dbReference type="EMBL" id="MUH34309.1"/>
    </source>
</evidence>
<dbReference type="RefSeq" id="WP_038237691.1">
    <property type="nucleotide sequence ID" value="NZ_RCNR01000001.1"/>
</dbReference>